<keyword evidence="3" id="KW-0378">Hydrolase</keyword>
<dbReference type="EMBL" id="FODE01000042">
    <property type="protein sequence ID" value="SEO18154.1"/>
    <property type="molecule type" value="Genomic_DNA"/>
</dbReference>
<name>A0A1H8MLI4_9RHOB</name>
<dbReference type="Gene3D" id="3.30.930.30">
    <property type="match status" value="1"/>
</dbReference>
<feature type="region of interest" description="Disordered" evidence="1">
    <location>
        <begin position="588"/>
        <end position="621"/>
    </location>
</feature>
<dbReference type="Proteomes" id="UP000199054">
    <property type="component" value="Unassembled WGS sequence"/>
</dbReference>
<dbReference type="GO" id="GO:0004519">
    <property type="term" value="F:endonuclease activity"/>
    <property type="evidence" value="ECO:0007669"/>
    <property type="project" value="UniProtKB-KW"/>
</dbReference>
<dbReference type="OrthoDB" id="98563at2"/>
<evidence type="ECO:0000313" key="3">
    <source>
        <dbReference type="EMBL" id="SEO18154.1"/>
    </source>
</evidence>
<feature type="compositionally biased region" description="Basic and acidic residues" evidence="1">
    <location>
        <begin position="398"/>
        <end position="409"/>
    </location>
</feature>
<dbReference type="RefSeq" id="WP_090616717.1">
    <property type="nucleotide sequence ID" value="NZ_FODE01000042.1"/>
</dbReference>
<gene>
    <name evidence="3" type="ORF">SAMN04489859_10422</name>
</gene>
<dbReference type="InterPro" id="IPR005094">
    <property type="entry name" value="Endonuclease_MobA/VirD2"/>
</dbReference>
<accession>A0A1H8MLI4</accession>
<keyword evidence="3" id="KW-0540">Nuclease</keyword>
<evidence type="ECO:0000256" key="1">
    <source>
        <dbReference type="SAM" id="MobiDB-lite"/>
    </source>
</evidence>
<protein>
    <submittedName>
        <fullName evidence="3">Type IV secretion system T-DNA border endonuclease VirD2</fullName>
    </submittedName>
</protein>
<dbReference type="Pfam" id="PF03432">
    <property type="entry name" value="Relaxase"/>
    <property type="match status" value="1"/>
</dbReference>
<sequence>MGPDPKVASSVLSDINLLKHHRGSGYAFADGTLRKPSRYGSPAFSARANNLWRVSQGSNSVVLKKIYRGGTHTPKQLANQFNYLFGKSTGLFGNMVEHDAEGRTLTAEERQNIIDAWSDGWGRDTKNGQTTHLLVSFPADLKAEKARKIAEIWAVETFQTGHTGVPGTDEWAYVAALHTDRANPHVHIVVNNRGLEQGEWFYMAQDHVHNLHDMKERLVAIAADMGVTLDSSSRLDRGVLTYGPSRAEIEAARREDRPVHEKPLQGRALRNALSYIGQGKVALRALASFASAASLDDISANLDRAAEILERGGVITPAKMELKMDIDNVQTRADLAKAFPKWLEDVETEIGTRNPAEQAELRKDLANVTSLVLRDLGDAEGAELAKRRPVSEIYRTQQTDDRASRDGAEKTIGTDAATEIRNDVLARAEQIGFDRDAIASRLAQPADNAWQERQWVVDDLQAVAKHGNLDLDNQADRYKAADLVDNFYEKAAASLNRVLESEHGVVNDRLQRTLGAMANSLEANGSVEFEREDDAERFATALKERYGEDVVERIAAGDDRALAVDFPDPAERRQVALGIVAAAEKHESVGMSLREAEQAKELLREEVDKSHERDRDDGHEL</sequence>
<keyword evidence="4" id="KW-1185">Reference proteome</keyword>
<feature type="domain" description="MobA/VirD2-like nuclease" evidence="2">
    <location>
        <begin position="108"/>
        <end position="214"/>
    </location>
</feature>
<proteinExistence type="predicted"/>
<feature type="region of interest" description="Disordered" evidence="1">
    <location>
        <begin position="390"/>
        <end position="411"/>
    </location>
</feature>
<dbReference type="AlphaFoldDB" id="A0A1H8MLI4"/>
<evidence type="ECO:0000313" key="4">
    <source>
        <dbReference type="Proteomes" id="UP000199054"/>
    </source>
</evidence>
<reference evidence="3 4" key="1">
    <citation type="submission" date="2016-10" db="EMBL/GenBank/DDBJ databases">
        <authorList>
            <person name="de Groot N.N."/>
        </authorList>
    </citation>
    <scope>NUCLEOTIDE SEQUENCE [LARGE SCALE GENOMIC DNA]</scope>
    <source>
        <strain evidence="3 4">DSM 8512</strain>
    </source>
</reference>
<organism evidence="3 4">
    <name type="scientific">Paracoccus alcaliphilus</name>
    <dbReference type="NCBI Taxonomy" id="34002"/>
    <lineage>
        <taxon>Bacteria</taxon>
        <taxon>Pseudomonadati</taxon>
        <taxon>Pseudomonadota</taxon>
        <taxon>Alphaproteobacteria</taxon>
        <taxon>Rhodobacterales</taxon>
        <taxon>Paracoccaceae</taxon>
        <taxon>Paracoccus</taxon>
    </lineage>
</organism>
<evidence type="ECO:0000259" key="2">
    <source>
        <dbReference type="Pfam" id="PF03432"/>
    </source>
</evidence>
<keyword evidence="3" id="KW-0255">Endonuclease</keyword>
<dbReference type="STRING" id="34002.SAMN04489859_10422"/>